<comment type="caution">
    <text evidence="15">The sequence shown here is derived from an EMBL/GenBank/DDBJ whole genome shotgun (WGS) entry which is preliminary data.</text>
</comment>
<evidence type="ECO:0000256" key="12">
    <source>
        <dbReference type="SAM" id="Phobius"/>
    </source>
</evidence>
<protein>
    <submittedName>
        <fullName evidence="15">Uncharacterized protein</fullName>
    </submittedName>
</protein>
<dbReference type="PROSITE" id="PS50893">
    <property type="entry name" value="ABC_TRANSPORTER_2"/>
    <property type="match status" value="1"/>
</dbReference>
<feature type="transmembrane region" description="Helical" evidence="12">
    <location>
        <begin position="127"/>
        <end position="146"/>
    </location>
</feature>
<comment type="subcellular location">
    <subcellularLocation>
        <location evidence="1">Endomembrane system</location>
        <topology evidence="1">Multi-pass membrane protein</topology>
    </subcellularLocation>
</comment>
<dbReference type="InterPro" id="IPR039421">
    <property type="entry name" value="Type_1_exporter"/>
</dbReference>
<dbReference type="PROSITE" id="PS00211">
    <property type="entry name" value="ABC_TRANSPORTER_1"/>
    <property type="match status" value="1"/>
</dbReference>
<dbReference type="SUPFAM" id="SSF90123">
    <property type="entry name" value="ABC transporter transmembrane region"/>
    <property type="match status" value="1"/>
</dbReference>
<evidence type="ECO:0000256" key="8">
    <source>
        <dbReference type="ARBA" id="ARBA00022967"/>
    </source>
</evidence>
<evidence type="ECO:0000256" key="2">
    <source>
        <dbReference type="ARBA" id="ARBA00006493"/>
    </source>
</evidence>
<evidence type="ECO:0000259" key="14">
    <source>
        <dbReference type="PROSITE" id="PS50929"/>
    </source>
</evidence>
<keyword evidence="7" id="KW-0571">Peptide transport</keyword>
<keyword evidence="5" id="KW-0547">Nucleotide-binding</keyword>
<dbReference type="AlphaFoldDB" id="A0ABD0LGH0"/>
<dbReference type="InterPro" id="IPR036640">
    <property type="entry name" value="ABC1_TM_sf"/>
</dbReference>
<dbReference type="GO" id="GO:0015833">
    <property type="term" value="P:peptide transport"/>
    <property type="evidence" value="ECO:0007669"/>
    <property type="project" value="UniProtKB-KW"/>
</dbReference>
<evidence type="ECO:0000256" key="3">
    <source>
        <dbReference type="ARBA" id="ARBA00022448"/>
    </source>
</evidence>
<evidence type="ECO:0000256" key="11">
    <source>
        <dbReference type="SAM" id="MobiDB-lite"/>
    </source>
</evidence>
<feature type="transmembrane region" description="Helical" evidence="12">
    <location>
        <begin position="235"/>
        <end position="256"/>
    </location>
</feature>
<dbReference type="InterPro" id="IPR003439">
    <property type="entry name" value="ABC_transporter-like_ATP-bd"/>
</dbReference>
<feature type="non-terminal residue" evidence="15">
    <location>
        <position position="1"/>
    </location>
</feature>
<keyword evidence="10 12" id="KW-0472">Membrane</keyword>
<dbReference type="GO" id="GO:0012505">
    <property type="term" value="C:endomembrane system"/>
    <property type="evidence" value="ECO:0007669"/>
    <property type="project" value="UniProtKB-SubCell"/>
</dbReference>
<dbReference type="GO" id="GO:0005524">
    <property type="term" value="F:ATP binding"/>
    <property type="evidence" value="ECO:0007669"/>
    <property type="project" value="UniProtKB-KW"/>
</dbReference>
<evidence type="ECO:0000313" key="16">
    <source>
        <dbReference type="Proteomes" id="UP001519460"/>
    </source>
</evidence>
<accession>A0ABD0LGH0</accession>
<dbReference type="PROSITE" id="PS50929">
    <property type="entry name" value="ABC_TM1F"/>
    <property type="match status" value="1"/>
</dbReference>
<keyword evidence="16" id="KW-1185">Reference proteome</keyword>
<evidence type="ECO:0000313" key="15">
    <source>
        <dbReference type="EMBL" id="KAK7498460.1"/>
    </source>
</evidence>
<dbReference type="Gene3D" id="1.20.1560.10">
    <property type="entry name" value="ABC transporter type 1, transmembrane domain"/>
    <property type="match status" value="2"/>
</dbReference>
<evidence type="ECO:0000256" key="5">
    <source>
        <dbReference type="ARBA" id="ARBA00022741"/>
    </source>
</evidence>
<keyword evidence="6" id="KW-0067">ATP-binding</keyword>
<dbReference type="Proteomes" id="UP001519460">
    <property type="component" value="Unassembled WGS sequence"/>
</dbReference>
<feature type="domain" description="ABC transmembrane type-1" evidence="14">
    <location>
        <begin position="92"/>
        <end position="375"/>
    </location>
</feature>
<feature type="region of interest" description="Disordered" evidence="11">
    <location>
        <begin position="41"/>
        <end position="70"/>
    </location>
</feature>
<keyword evidence="8" id="KW-1278">Translocase</keyword>
<keyword evidence="3" id="KW-0813">Transport</keyword>
<dbReference type="EMBL" id="JACVVK020000051">
    <property type="protein sequence ID" value="KAK7498460.1"/>
    <property type="molecule type" value="Genomic_DNA"/>
</dbReference>
<dbReference type="InterPro" id="IPR003593">
    <property type="entry name" value="AAA+_ATPase"/>
</dbReference>
<dbReference type="FunFam" id="3.40.50.300:FF:000140">
    <property type="entry name" value="Lipid A export ATP-binding/permease protein MsbA"/>
    <property type="match status" value="1"/>
</dbReference>
<keyword evidence="9 12" id="KW-1133">Transmembrane helix</keyword>
<gene>
    <name evidence="15" type="ORF">BaRGS_00010414</name>
</gene>
<proteinExistence type="inferred from homology"/>
<dbReference type="PANTHER" id="PTHR43394">
    <property type="entry name" value="ATP-DEPENDENT PERMEASE MDL1, MITOCHONDRIAL"/>
    <property type="match status" value="1"/>
</dbReference>
<dbReference type="InterPro" id="IPR011527">
    <property type="entry name" value="ABC1_TM_dom"/>
</dbReference>
<feature type="domain" description="ABC transporter" evidence="13">
    <location>
        <begin position="408"/>
        <end position="641"/>
    </location>
</feature>
<feature type="region of interest" description="Disordered" evidence="11">
    <location>
        <begin position="655"/>
        <end position="682"/>
    </location>
</feature>
<evidence type="ECO:0000256" key="7">
    <source>
        <dbReference type="ARBA" id="ARBA00022856"/>
    </source>
</evidence>
<dbReference type="Gene3D" id="3.40.50.300">
    <property type="entry name" value="P-loop containing nucleotide triphosphate hydrolases"/>
    <property type="match status" value="1"/>
</dbReference>
<comment type="similarity">
    <text evidence="2">Belongs to the ABC transporter superfamily. ABCB family. MHC peptide exporter (TC 3.A.1.209) subfamily.</text>
</comment>
<dbReference type="InterPro" id="IPR027417">
    <property type="entry name" value="P-loop_NTPase"/>
</dbReference>
<dbReference type="SMART" id="SM00382">
    <property type="entry name" value="AAA"/>
    <property type="match status" value="1"/>
</dbReference>
<evidence type="ECO:0000256" key="6">
    <source>
        <dbReference type="ARBA" id="ARBA00022840"/>
    </source>
</evidence>
<feature type="transmembrane region" description="Helical" evidence="12">
    <location>
        <begin position="6"/>
        <end position="25"/>
    </location>
</feature>
<keyword evidence="4 12" id="KW-0812">Transmembrane</keyword>
<dbReference type="Pfam" id="PF00005">
    <property type="entry name" value="ABC_tran"/>
    <property type="match status" value="1"/>
</dbReference>
<dbReference type="PRINTS" id="PR01896">
    <property type="entry name" value="TAP1PROTEIN"/>
</dbReference>
<evidence type="ECO:0000256" key="9">
    <source>
        <dbReference type="ARBA" id="ARBA00022989"/>
    </source>
</evidence>
<feature type="transmembrane region" description="Helical" evidence="12">
    <location>
        <begin position="90"/>
        <end position="112"/>
    </location>
</feature>
<feature type="compositionally biased region" description="Polar residues" evidence="11">
    <location>
        <begin position="54"/>
        <end position="63"/>
    </location>
</feature>
<dbReference type="PANTHER" id="PTHR43394:SF19">
    <property type="entry name" value="ABC TRANSPORTER B FAMILY"/>
    <property type="match status" value="1"/>
</dbReference>
<reference evidence="15 16" key="1">
    <citation type="journal article" date="2023" name="Sci. Data">
        <title>Genome assembly of the Korean intertidal mud-creeper Batillaria attramentaria.</title>
        <authorList>
            <person name="Patra A.K."/>
            <person name="Ho P.T."/>
            <person name="Jun S."/>
            <person name="Lee S.J."/>
            <person name="Kim Y."/>
            <person name="Won Y.J."/>
        </authorList>
    </citation>
    <scope>NUCLEOTIDE SEQUENCE [LARGE SCALE GENOMIC DNA]</scope>
    <source>
        <strain evidence="15">Wonlab-2016</strain>
    </source>
</reference>
<evidence type="ECO:0000256" key="1">
    <source>
        <dbReference type="ARBA" id="ARBA00004127"/>
    </source>
</evidence>
<name>A0ABD0LGH0_9CAEN</name>
<feature type="compositionally biased region" description="Basic and acidic residues" evidence="11">
    <location>
        <begin position="672"/>
        <end position="682"/>
    </location>
</feature>
<dbReference type="Pfam" id="PF00664">
    <property type="entry name" value="ABC_membrane"/>
    <property type="match status" value="2"/>
</dbReference>
<dbReference type="InterPro" id="IPR017871">
    <property type="entry name" value="ABC_transporter-like_CS"/>
</dbReference>
<evidence type="ECO:0000259" key="13">
    <source>
        <dbReference type="PROSITE" id="PS50893"/>
    </source>
</evidence>
<keyword evidence="7" id="KW-0653">Protein transport</keyword>
<sequence>WTIALLSWTCAACICCFIFVHYSHCAQQTFAMLSSSTSASTDEEKRPLLGPKSSDGTSATSERQSVKKEHSGRGSSLFHLARISVPDLSYVLLGLVFLVFTVTCEMLIPYYVGRVIEGLVIDKSIDAFHTAIVRLATVAAASMYVARVKARIRQTFFTSVLSQDLDFFDDNETGDLVSRLLTDTEILGNSLFPNLDQYLRGVITTGSWLFKQTHGSHYYDAVGAMGVMVTMSWRLAVVVAIFLPAFVVVAVLYGIVMKQIGVSGQSIMAVLGEMAEENFSNIRTVRSFATEEDEVQRFKGQVDNLYYYGKAEAWTHSSFQSLVRVSLRLCILFYGGHLVSRDLLPGGDLLTAVLYLEKINLSIVTINAVYGGMMKGVGASEVVFEYIDRKPRHGGQGSVVKDNFRGEIEFRDVTFAYPSRPHQTKMSFRVSPGEVVALVGPSGGGKSTCVSLLQNFYRPSSGHVMLDGIPVHSYKHRSLHSKMALVGQEPVLFSRSLRENIAYGLRACSDFDVTSSAKQANAHDFICAMRDGYSTCAGEKGLQLSGGQKQRVAIARALVRDPAVLILDEATSALDSQSEAKVQEALSNSRQGRTVLVIAHRLSTVEAADRVLVVDKGRVVEDGPPSYLLALGGLYSALVRKQLIATGSQPVVPRYPLPVTSSAAEEGEDSDDERRSRDSSLVHKQLDAAGSQQVVSLGPVPVFSAEDKDKELGKEQGLCGRRMDSRIAQKHWENFKIVNGIDSEESAIGRAFVHSSQHDCSVVPAADSSCETGL</sequence>
<dbReference type="SUPFAM" id="SSF52540">
    <property type="entry name" value="P-loop containing nucleoside triphosphate hydrolases"/>
    <property type="match status" value="1"/>
</dbReference>
<organism evidence="15 16">
    <name type="scientific">Batillaria attramentaria</name>
    <dbReference type="NCBI Taxonomy" id="370345"/>
    <lineage>
        <taxon>Eukaryota</taxon>
        <taxon>Metazoa</taxon>
        <taxon>Spiralia</taxon>
        <taxon>Lophotrochozoa</taxon>
        <taxon>Mollusca</taxon>
        <taxon>Gastropoda</taxon>
        <taxon>Caenogastropoda</taxon>
        <taxon>Sorbeoconcha</taxon>
        <taxon>Cerithioidea</taxon>
        <taxon>Batillariidae</taxon>
        <taxon>Batillaria</taxon>
    </lineage>
</organism>
<evidence type="ECO:0000256" key="4">
    <source>
        <dbReference type="ARBA" id="ARBA00022692"/>
    </source>
</evidence>
<evidence type="ECO:0000256" key="10">
    <source>
        <dbReference type="ARBA" id="ARBA00023136"/>
    </source>
</evidence>